<dbReference type="AlphaFoldDB" id="A0A2H3EAG7"/>
<evidence type="ECO:0000313" key="1">
    <source>
        <dbReference type="EMBL" id="PBL03331.1"/>
    </source>
</evidence>
<proteinExistence type="predicted"/>
<sequence length="71" mass="8149">MVDYLTNEDPKSLLKDSIELVDLPDRSTEVCNLQMCTSLLRKNSAVVEPVGQNKRAFIDPETTYYCRSHTR</sequence>
<keyword evidence="2" id="KW-1185">Reference proteome</keyword>
<evidence type="ECO:0000313" key="2">
    <source>
        <dbReference type="Proteomes" id="UP000217790"/>
    </source>
</evidence>
<name>A0A2H3EAG7_ARMGA</name>
<organism evidence="1 2">
    <name type="scientific">Armillaria gallica</name>
    <name type="common">Bulbous honey fungus</name>
    <name type="synonym">Armillaria bulbosa</name>
    <dbReference type="NCBI Taxonomy" id="47427"/>
    <lineage>
        <taxon>Eukaryota</taxon>
        <taxon>Fungi</taxon>
        <taxon>Dikarya</taxon>
        <taxon>Basidiomycota</taxon>
        <taxon>Agaricomycotina</taxon>
        <taxon>Agaricomycetes</taxon>
        <taxon>Agaricomycetidae</taxon>
        <taxon>Agaricales</taxon>
        <taxon>Marasmiineae</taxon>
        <taxon>Physalacriaceae</taxon>
        <taxon>Armillaria</taxon>
    </lineage>
</organism>
<dbReference type="InParanoid" id="A0A2H3EAG7"/>
<accession>A0A2H3EAG7</accession>
<dbReference type="Proteomes" id="UP000217790">
    <property type="component" value="Unassembled WGS sequence"/>
</dbReference>
<gene>
    <name evidence="1" type="ORF">ARMGADRAFT_1004081</name>
</gene>
<dbReference type="EMBL" id="KZ293644">
    <property type="protein sequence ID" value="PBL03331.1"/>
    <property type="molecule type" value="Genomic_DNA"/>
</dbReference>
<protein>
    <submittedName>
        <fullName evidence="1">Uncharacterized protein</fullName>
    </submittedName>
</protein>
<reference evidence="2" key="1">
    <citation type="journal article" date="2017" name="Nat. Ecol. Evol.">
        <title>Genome expansion and lineage-specific genetic innovations in the forest pathogenic fungi Armillaria.</title>
        <authorList>
            <person name="Sipos G."/>
            <person name="Prasanna A.N."/>
            <person name="Walter M.C."/>
            <person name="O'Connor E."/>
            <person name="Balint B."/>
            <person name="Krizsan K."/>
            <person name="Kiss B."/>
            <person name="Hess J."/>
            <person name="Varga T."/>
            <person name="Slot J."/>
            <person name="Riley R."/>
            <person name="Boka B."/>
            <person name="Rigling D."/>
            <person name="Barry K."/>
            <person name="Lee J."/>
            <person name="Mihaltcheva S."/>
            <person name="LaButti K."/>
            <person name="Lipzen A."/>
            <person name="Waldron R."/>
            <person name="Moloney N.M."/>
            <person name="Sperisen C."/>
            <person name="Kredics L."/>
            <person name="Vagvoelgyi C."/>
            <person name="Patrignani A."/>
            <person name="Fitzpatrick D."/>
            <person name="Nagy I."/>
            <person name="Doyle S."/>
            <person name="Anderson J.B."/>
            <person name="Grigoriev I.V."/>
            <person name="Gueldener U."/>
            <person name="Muensterkoetter M."/>
            <person name="Nagy L.G."/>
        </authorList>
    </citation>
    <scope>NUCLEOTIDE SEQUENCE [LARGE SCALE GENOMIC DNA]</scope>
    <source>
        <strain evidence="2">Ar21-2</strain>
    </source>
</reference>